<accession>A0A0P0Z1E6</accession>
<protein>
    <submittedName>
        <fullName evidence="2">BolA protein</fullName>
    </submittedName>
</protein>
<dbReference type="PANTHER" id="PTHR46230">
    <property type="match status" value="1"/>
</dbReference>
<dbReference type="PANTHER" id="PTHR46230:SF7">
    <property type="entry name" value="BOLA-LIKE PROTEIN 1"/>
    <property type="match status" value="1"/>
</dbReference>
<dbReference type="RefSeq" id="WP_062226788.1">
    <property type="nucleotide sequence ID" value="NZ_BBWR01000003.1"/>
</dbReference>
<dbReference type="OrthoDB" id="9811118at2"/>
<dbReference type="PIRSF" id="PIRSF003113">
    <property type="entry name" value="BolA"/>
    <property type="match status" value="1"/>
</dbReference>
<organism evidence="2">
    <name type="scientific">Aureimonas frigidaquae</name>
    <dbReference type="NCBI Taxonomy" id="424757"/>
    <lineage>
        <taxon>Bacteria</taxon>
        <taxon>Pseudomonadati</taxon>
        <taxon>Pseudomonadota</taxon>
        <taxon>Alphaproteobacteria</taxon>
        <taxon>Hyphomicrobiales</taxon>
        <taxon>Aurantimonadaceae</taxon>
        <taxon>Aureimonas</taxon>
    </lineage>
</organism>
<dbReference type="Gene3D" id="3.30.300.90">
    <property type="entry name" value="BolA-like"/>
    <property type="match status" value="1"/>
</dbReference>
<reference evidence="2" key="1">
    <citation type="journal article" date="2015" name="Proc. Natl. Acad. Sci. U.S.A.">
        <title>Bacterial clade with the ribosomal RNA operon on a small plasmid rather than the chromosome.</title>
        <authorList>
            <person name="Anda M."/>
            <person name="Ohtsubo Y."/>
            <person name="Okubo T."/>
            <person name="Sugawara M."/>
            <person name="Nagata Y."/>
            <person name="Tsuda M."/>
            <person name="Minamisawa K."/>
            <person name="Mitsui H."/>
        </authorList>
    </citation>
    <scope>NUCLEOTIDE SEQUENCE</scope>
    <source>
        <strain evidence="2">JCM 14755</strain>
    </source>
</reference>
<dbReference type="InterPro" id="IPR036065">
    <property type="entry name" value="BolA-like_sf"/>
</dbReference>
<name>A0A0P0Z1E6_9HYPH</name>
<dbReference type="Pfam" id="PF01722">
    <property type="entry name" value="BolA"/>
    <property type="match status" value="1"/>
</dbReference>
<dbReference type="SUPFAM" id="SSF82657">
    <property type="entry name" value="BolA-like"/>
    <property type="match status" value="1"/>
</dbReference>
<evidence type="ECO:0000256" key="1">
    <source>
        <dbReference type="RuleBase" id="RU003860"/>
    </source>
</evidence>
<sequence>MTIKSAIENKLTQAFAPDRLDVVNESHLHAGHHHDTSHHAAFDGSGETHFRVRIVAASFAAMSRIDRHRAINAALAQELAGGVHALAIEVAAPGEATRW</sequence>
<dbReference type="InterPro" id="IPR002634">
    <property type="entry name" value="BolA"/>
</dbReference>
<comment type="similarity">
    <text evidence="1">Belongs to the BolA/IbaG family.</text>
</comment>
<dbReference type="EMBL" id="LC066375">
    <property type="protein sequence ID" value="BAT27773.1"/>
    <property type="molecule type" value="Genomic_DNA"/>
</dbReference>
<evidence type="ECO:0000313" key="2">
    <source>
        <dbReference type="EMBL" id="BAT27773.1"/>
    </source>
</evidence>
<proteinExistence type="inferred from homology"/>
<dbReference type="AlphaFoldDB" id="A0A0P0Z1E6"/>
<dbReference type="GO" id="GO:0016226">
    <property type="term" value="P:iron-sulfur cluster assembly"/>
    <property type="evidence" value="ECO:0007669"/>
    <property type="project" value="TreeGrafter"/>
</dbReference>